<evidence type="ECO:0000256" key="1">
    <source>
        <dbReference type="ARBA" id="ARBA00001049"/>
    </source>
</evidence>
<evidence type="ECO:0000256" key="7">
    <source>
        <dbReference type="ARBA" id="ARBA00023315"/>
    </source>
</evidence>
<keyword evidence="6 9" id="KW-0865">Zymogen</keyword>
<dbReference type="InterPro" id="IPR043137">
    <property type="entry name" value="GGT_ssub_C"/>
</dbReference>
<comment type="catalytic activity">
    <reaction evidence="8 9">
        <text>an N-terminal (5-L-glutamyl)-[peptide] + an alpha-amino acid = 5-L-glutamyl amino acid + an N-terminal L-alpha-aminoacyl-[peptide]</text>
        <dbReference type="Rhea" id="RHEA:23904"/>
        <dbReference type="Rhea" id="RHEA-COMP:9780"/>
        <dbReference type="Rhea" id="RHEA-COMP:9795"/>
        <dbReference type="ChEBI" id="CHEBI:77644"/>
        <dbReference type="ChEBI" id="CHEBI:78597"/>
        <dbReference type="ChEBI" id="CHEBI:78599"/>
        <dbReference type="ChEBI" id="CHEBI:78608"/>
        <dbReference type="EC" id="2.3.2.2"/>
    </reaction>
</comment>
<gene>
    <name evidence="11" type="primary">ggt</name>
    <name evidence="11" type="ORF">V6255_04615</name>
</gene>
<evidence type="ECO:0000256" key="5">
    <source>
        <dbReference type="ARBA" id="ARBA00022801"/>
    </source>
</evidence>
<dbReference type="InterPro" id="IPR051792">
    <property type="entry name" value="GGT_bact"/>
</dbReference>
<keyword evidence="12" id="KW-1185">Reference proteome</keyword>
<dbReference type="InterPro" id="IPR000101">
    <property type="entry name" value="GGT_peptidase"/>
</dbReference>
<proteinExistence type="inferred from homology"/>
<comment type="caution">
    <text evidence="11">The sequence shown here is derived from an EMBL/GenBank/DDBJ whole genome shotgun (WGS) entry which is preliminary data.</text>
</comment>
<dbReference type="PROSITE" id="PS51257">
    <property type="entry name" value="PROKAR_LIPOPROTEIN"/>
    <property type="match status" value="1"/>
</dbReference>
<dbReference type="GO" id="GO:0103068">
    <property type="term" value="F:leukotriene C4 gamma-glutamyl transferase activity"/>
    <property type="evidence" value="ECO:0007669"/>
    <property type="project" value="UniProtKB-EC"/>
</dbReference>
<keyword evidence="10" id="KW-0732">Signal</keyword>
<evidence type="ECO:0000256" key="8">
    <source>
        <dbReference type="ARBA" id="ARBA00047417"/>
    </source>
</evidence>
<evidence type="ECO:0000256" key="3">
    <source>
        <dbReference type="ARBA" id="ARBA00009381"/>
    </source>
</evidence>
<comment type="subunit">
    <text evidence="9">This enzyme consists of two polypeptide chains, which are synthesized in precursor form from a single polypeptide.</text>
</comment>
<feature type="chain" id="PRO_5047417597" description="Glutathione hydrolase proenzyme" evidence="10">
    <location>
        <begin position="21"/>
        <end position="624"/>
    </location>
</feature>
<dbReference type="PRINTS" id="PR01210">
    <property type="entry name" value="GGTRANSPTASE"/>
</dbReference>
<comment type="similarity">
    <text evidence="3 9">Belongs to the gamma-glutamyltransferase family.</text>
</comment>
<dbReference type="EMBL" id="JBAKBA010000007">
    <property type="protein sequence ID" value="MEL0658418.1"/>
    <property type="molecule type" value="Genomic_DNA"/>
</dbReference>
<sequence length="624" mass="66611">MMKRKLSRIFLATSAVMMLASCNDSDETSVEALVNCEIDQANPECASGFEERTAVIANDYMAVTNNPLATDAAYDVLKNGGNAIDAAIAAQMVLTLVEPQSSGIGGGGFMLYYDADTKNIVHFDGRETAPSAATGDMFYVDGVAPSGYNGFFQKVLGGKSTGVPGTLKMLKKAHDEYGTKVWSDLFTPAISLAEEGFEVSERLEASIEGDVVFCKDSDNASDFYVDPDANSYFCLTDESGEYTIPLPAGYLLKNQPLADTFKDVANDVELFYTGTYATNIVTKLSQNPIPGILTTDDIANYEAIKNEPVCSVYRGYTVCGTPPPSSGGITVAQILGILENHDMSQWLPTDIDLNGGQPTANGIHWFSEAARLAYADRGLYIADTDFVALPGGSWESMIDPAYLTERFRLIDAQSSMGTAEAGKPAGAENWSPDQSPNLPSTTHMSIVDKEGNVVSMTSSIETGFGSHQMVDGYLLNNQLTDFSTEYQSADGTLIANRVEGGKRPRSSMAPTIVLDADGQFFMATGSPGGSTIITYVAKTLVGVLDWGLDAQQATSLVNFGSTNGSTFIEEERLTDEATIVSELEAMNHTVDVTSRVSGIATIVSDNDVFVGGADPRREGVAKGE</sequence>
<dbReference type="PANTHER" id="PTHR43199:SF1">
    <property type="entry name" value="GLUTATHIONE HYDROLASE PROENZYME"/>
    <property type="match status" value="1"/>
</dbReference>
<dbReference type="Proteomes" id="UP001366060">
    <property type="component" value="Unassembled WGS sequence"/>
</dbReference>
<dbReference type="Gene3D" id="3.60.20.40">
    <property type="match status" value="1"/>
</dbReference>
<comment type="pathway">
    <text evidence="9">Sulfur metabolism; glutathione metabolism.</text>
</comment>
<evidence type="ECO:0000313" key="12">
    <source>
        <dbReference type="Proteomes" id="UP001366060"/>
    </source>
</evidence>
<feature type="signal peptide" evidence="10">
    <location>
        <begin position="1"/>
        <end position="20"/>
    </location>
</feature>
<name>A0ABU9H9K8_9GAMM</name>
<dbReference type="EC" id="3.4.19.13" evidence="9"/>
<evidence type="ECO:0000256" key="9">
    <source>
        <dbReference type="RuleBase" id="RU368036"/>
    </source>
</evidence>
<organism evidence="11 12">
    <name type="scientific">Psychromonas arctica</name>
    <dbReference type="NCBI Taxonomy" id="168275"/>
    <lineage>
        <taxon>Bacteria</taxon>
        <taxon>Pseudomonadati</taxon>
        <taxon>Pseudomonadota</taxon>
        <taxon>Gammaproteobacteria</taxon>
        <taxon>Alteromonadales</taxon>
        <taxon>Psychromonadaceae</taxon>
        <taxon>Psychromonas</taxon>
    </lineage>
</organism>
<evidence type="ECO:0000256" key="2">
    <source>
        <dbReference type="ARBA" id="ARBA00001089"/>
    </source>
</evidence>
<dbReference type="PANTHER" id="PTHR43199">
    <property type="entry name" value="GLUTATHIONE HYDROLASE"/>
    <property type="match status" value="1"/>
</dbReference>
<comment type="catalytic activity">
    <reaction evidence="2 9">
        <text>glutathione + H2O = L-cysteinylglycine + L-glutamate</text>
        <dbReference type="Rhea" id="RHEA:28807"/>
        <dbReference type="ChEBI" id="CHEBI:15377"/>
        <dbReference type="ChEBI" id="CHEBI:29985"/>
        <dbReference type="ChEBI" id="CHEBI:57925"/>
        <dbReference type="ChEBI" id="CHEBI:61694"/>
        <dbReference type="EC" id="3.4.19.13"/>
    </reaction>
</comment>
<dbReference type="InterPro" id="IPR043138">
    <property type="entry name" value="GGT_lsub"/>
</dbReference>
<comment type="catalytic activity">
    <reaction evidence="1 9">
        <text>an S-substituted glutathione + H2O = an S-substituted L-cysteinylglycine + L-glutamate</text>
        <dbReference type="Rhea" id="RHEA:59468"/>
        <dbReference type="ChEBI" id="CHEBI:15377"/>
        <dbReference type="ChEBI" id="CHEBI:29985"/>
        <dbReference type="ChEBI" id="CHEBI:90779"/>
        <dbReference type="ChEBI" id="CHEBI:143103"/>
        <dbReference type="EC" id="3.4.19.13"/>
    </reaction>
</comment>
<dbReference type="RefSeq" id="WP_341627078.1">
    <property type="nucleotide sequence ID" value="NZ_JBAKBA010000007.1"/>
</dbReference>
<dbReference type="Gene3D" id="1.10.246.130">
    <property type="match status" value="1"/>
</dbReference>
<dbReference type="Pfam" id="PF01019">
    <property type="entry name" value="G_glu_transpept"/>
    <property type="match status" value="1"/>
</dbReference>
<evidence type="ECO:0000256" key="4">
    <source>
        <dbReference type="ARBA" id="ARBA00022679"/>
    </source>
</evidence>
<evidence type="ECO:0000313" key="11">
    <source>
        <dbReference type="EMBL" id="MEL0658418.1"/>
    </source>
</evidence>
<keyword evidence="7 9" id="KW-0012">Acyltransferase</keyword>
<evidence type="ECO:0000256" key="6">
    <source>
        <dbReference type="ARBA" id="ARBA00023145"/>
    </source>
</evidence>
<keyword evidence="9" id="KW-0317">Glutathione biosynthesis</keyword>
<dbReference type="InterPro" id="IPR029055">
    <property type="entry name" value="Ntn_hydrolases_N"/>
</dbReference>
<reference evidence="11 12" key="1">
    <citation type="submission" date="2024-02" db="EMBL/GenBank/DDBJ databases">
        <title>Bacteria isolated from the canopy kelp, Nereocystis luetkeana.</title>
        <authorList>
            <person name="Pfister C.A."/>
            <person name="Younker I.T."/>
            <person name="Light S.H."/>
        </authorList>
    </citation>
    <scope>NUCLEOTIDE SEQUENCE [LARGE SCALE GENOMIC DNA]</scope>
    <source>
        <strain evidence="11 12">TI.2.07</strain>
    </source>
</reference>
<evidence type="ECO:0000256" key="10">
    <source>
        <dbReference type="SAM" id="SignalP"/>
    </source>
</evidence>
<dbReference type="SUPFAM" id="SSF56235">
    <property type="entry name" value="N-terminal nucleophile aminohydrolases (Ntn hydrolases)"/>
    <property type="match status" value="1"/>
</dbReference>
<protein>
    <recommendedName>
        <fullName evidence="9">Glutathione hydrolase proenzyme</fullName>
        <ecNumber evidence="9">2.3.2.2</ecNumber>
        <ecNumber evidence="9">3.4.19.13</ecNumber>
    </recommendedName>
    <component>
        <recommendedName>
            <fullName evidence="9">Glutathione hydrolase large chain</fullName>
        </recommendedName>
    </component>
    <component>
        <recommendedName>
            <fullName evidence="9">Glutathione hydrolase small chain</fullName>
        </recommendedName>
    </component>
</protein>
<keyword evidence="5 9" id="KW-0378">Hydrolase</keyword>
<keyword evidence="4 9" id="KW-0808">Transferase</keyword>
<dbReference type="NCBIfam" id="TIGR00066">
    <property type="entry name" value="g_glut_trans"/>
    <property type="match status" value="1"/>
</dbReference>
<accession>A0ABU9H9K8</accession>
<dbReference type="EC" id="2.3.2.2" evidence="9"/>
<comment type="PTM">
    <text evidence="9">Cleaved by autocatalysis into a large and a small subunit.</text>
</comment>